<dbReference type="Pfam" id="PF01568">
    <property type="entry name" value="Molydop_binding"/>
    <property type="match status" value="1"/>
</dbReference>
<reference evidence="2" key="1">
    <citation type="journal article" date="2014" name="Front. Microbiol.">
        <title>High frequency of phylogenetically diverse reductive dehalogenase-homologous genes in deep subseafloor sedimentary metagenomes.</title>
        <authorList>
            <person name="Kawai M."/>
            <person name="Futagami T."/>
            <person name="Toyoda A."/>
            <person name="Takaki Y."/>
            <person name="Nishi S."/>
            <person name="Hori S."/>
            <person name="Arai W."/>
            <person name="Tsubouchi T."/>
            <person name="Morono Y."/>
            <person name="Uchiyama I."/>
            <person name="Ito T."/>
            <person name="Fujiyama A."/>
            <person name="Inagaki F."/>
            <person name="Takami H."/>
        </authorList>
    </citation>
    <scope>NUCLEOTIDE SEQUENCE</scope>
    <source>
        <strain evidence="2">Expedition CK06-06</strain>
    </source>
</reference>
<evidence type="ECO:0000313" key="2">
    <source>
        <dbReference type="EMBL" id="GAI16406.1"/>
    </source>
</evidence>
<dbReference type="Gene3D" id="2.40.40.20">
    <property type="match status" value="1"/>
</dbReference>
<dbReference type="SUPFAM" id="SSF50692">
    <property type="entry name" value="ADC-like"/>
    <property type="match status" value="1"/>
</dbReference>
<dbReference type="CDD" id="cd02790">
    <property type="entry name" value="MopB_CT_Formate-Dh_H"/>
    <property type="match status" value="1"/>
</dbReference>
<dbReference type="GO" id="GO:0016491">
    <property type="term" value="F:oxidoreductase activity"/>
    <property type="evidence" value="ECO:0007669"/>
    <property type="project" value="InterPro"/>
</dbReference>
<comment type="caution">
    <text evidence="2">The sequence shown here is derived from an EMBL/GenBank/DDBJ whole genome shotgun (WGS) entry which is preliminary data.</text>
</comment>
<dbReference type="InterPro" id="IPR006657">
    <property type="entry name" value="MoPterin_dinucl-bd_dom"/>
</dbReference>
<dbReference type="GO" id="GO:0043546">
    <property type="term" value="F:molybdopterin cofactor binding"/>
    <property type="evidence" value="ECO:0007669"/>
    <property type="project" value="InterPro"/>
</dbReference>
<dbReference type="Gene3D" id="3.40.50.740">
    <property type="match status" value="1"/>
</dbReference>
<dbReference type="PANTHER" id="PTHR43742:SF2">
    <property type="entry name" value="ASSIMILATORY NITRATE REDUCTASE CATALYTIC SUBUNIT"/>
    <property type="match status" value="1"/>
</dbReference>
<dbReference type="SUPFAM" id="SSF53706">
    <property type="entry name" value="Formate dehydrogenase/DMSO reductase, domains 1-3"/>
    <property type="match status" value="1"/>
</dbReference>
<gene>
    <name evidence="2" type="ORF">S06H3_16386</name>
</gene>
<evidence type="ECO:0000259" key="1">
    <source>
        <dbReference type="Pfam" id="PF01568"/>
    </source>
</evidence>
<accession>X1ME79</accession>
<name>X1ME79_9ZZZZ</name>
<feature type="domain" description="Molybdopterin dinucleotide-binding" evidence="1">
    <location>
        <begin position="83"/>
        <end position="189"/>
    </location>
</feature>
<dbReference type="AlphaFoldDB" id="X1ME79"/>
<proteinExistence type="predicted"/>
<dbReference type="InterPro" id="IPR041925">
    <property type="entry name" value="CT_Formate-Dh_H"/>
</dbReference>
<protein>
    <recommendedName>
        <fullName evidence="1">Molybdopterin dinucleotide-binding domain-containing protein</fullName>
    </recommendedName>
</protein>
<dbReference type="InterPro" id="IPR050612">
    <property type="entry name" value="Prok_Mopterin_Oxidored"/>
</dbReference>
<organism evidence="2">
    <name type="scientific">marine sediment metagenome</name>
    <dbReference type="NCBI Taxonomy" id="412755"/>
    <lineage>
        <taxon>unclassified sequences</taxon>
        <taxon>metagenomes</taxon>
        <taxon>ecological metagenomes</taxon>
    </lineage>
</organism>
<dbReference type="InterPro" id="IPR009010">
    <property type="entry name" value="Asp_de-COase-like_dom_sf"/>
</dbReference>
<dbReference type="EMBL" id="BARV01008103">
    <property type="protein sequence ID" value="GAI16406.1"/>
    <property type="molecule type" value="Genomic_DNA"/>
</dbReference>
<sequence>MGGKGFDFEHPSQIMEEISSLTPSYGGISYERLEDGGLQWPCPTTDHPGTPILHAKLFARGKGRFIPLEYKPPMELPDNEYPLVLTTGRSLYHFHTGTLTRKVNGLNILRGEGEVEINPEDASSLGIADGEMVKVISRRGEVVARAKATDVSPVGVVFMTFHFAESPANRLTNPALDPVAKIPEYKVCAVRVEKNH</sequence>
<dbReference type="PANTHER" id="PTHR43742">
    <property type="entry name" value="TRIMETHYLAMINE-N-OXIDE REDUCTASE"/>
    <property type="match status" value="1"/>
</dbReference>